<dbReference type="RefSeq" id="WP_139938281.1">
    <property type="nucleotide sequence ID" value="NZ_JBHSYP010000022.1"/>
</dbReference>
<evidence type="ECO:0000313" key="1">
    <source>
        <dbReference type="EMBL" id="TPD63031.1"/>
    </source>
</evidence>
<accession>A0A501PTJ9</accession>
<dbReference type="Proteomes" id="UP000319148">
    <property type="component" value="Unassembled WGS sequence"/>
</dbReference>
<dbReference type="InterPro" id="IPR036086">
    <property type="entry name" value="ParB/Sulfiredoxin_sf"/>
</dbReference>
<protein>
    <recommendedName>
        <fullName evidence="3">ParB/Sulfiredoxin domain-containing protein</fullName>
    </recommendedName>
</protein>
<dbReference type="EMBL" id="VFIY01000004">
    <property type="protein sequence ID" value="TPD63031.1"/>
    <property type="molecule type" value="Genomic_DNA"/>
</dbReference>
<dbReference type="OrthoDB" id="7353482at2"/>
<keyword evidence="2" id="KW-1185">Reference proteome</keyword>
<name>A0A501PTJ9_9PROT</name>
<reference evidence="2" key="1">
    <citation type="submission" date="2019-06" db="EMBL/GenBank/DDBJ databases">
        <title>The complete genome of Emcibacter congregatus ZYLT.</title>
        <authorList>
            <person name="Zhao Z."/>
        </authorList>
    </citation>
    <scope>NUCLEOTIDE SEQUENCE [LARGE SCALE GENOMIC DNA]</scope>
    <source>
        <strain evidence="2">MCCC 1A06723</strain>
    </source>
</reference>
<organism evidence="1 2">
    <name type="scientific">Emcibacter nanhaiensis</name>
    <dbReference type="NCBI Taxonomy" id="1505037"/>
    <lineage>
        <taxon>Bacteria</taxon>
        <taxon>Pseudomonadati</taxon>
        <taxon>Pseudomonadota</taxon>
        <taxon>Alphaproteobacteria</taxon>
        <taxon>Emcibacterales</taxon>
        <taxon>Emcibacteraceae</taxon>
        <taxon>Emcibacter</taxon>
    </lineage>
</organism>
<dbReference type="AlphaFoldDB" id="A0A501PTJ9"/>
<proteinExistence type="predicted"/>
<evidence type="ECO:0000313" key="2">
    <source>
        <dbReference type="Proteomes" id="UP000319148"/>
    </source>
</evidence>
<dbReference type="SUPFAM" id="SSF110849">
    <property type="entry name" value="ParB/Sulfiredoxin"/>
    <property type="match status" value="1"/>
</dbReference>
<gene>
    <name evidence="1" type="ORF">FIV46_02830</name>
</gene>
<comment type="caution">
    <text evidence="1">The sequence shown here is derived from an EMBL/GenBank/DDBJ whole genome shotgun (WGS) entry which is preliminary data.</text>
</comment>
<evidence type="ECO:0008006" key="3">
    <source>
        <dbReference type="Google" id="ProtNLM"/>
    </source>
</evidence>
<sequence>MTSVELDLKHLARLDLEDGIKYLQGFQTDADTNREDPERVELSEIKLAPSVFQPRLRHEESGADYQHVKELARAQRSVGTETDLGKLFVMSINGAWFLVDGHHRYEAYKRNGISRPVGVSVFKGTVLDATFEATNLNTCDHLQMSSKEKSQRAWALTVATYNPDAPRQSTKTVKQIVDATKIGDRHAKQMRSVVKTLREQGEDPASLTWERARWKANGEEIIESSDDWREQQAQKLAQRLGKLFGKRLARHPDVTLRALELYSLDLYKSMLEELKGDFESAHLPTDILVGELGRKLESDPDLKETTLETLQEVEEVDF</sequence>